<feature type="compositionally biased region" description="Low complexity" evidence="2">
    <location>
        <begin position="61"/>
        <end position="72"/>
    </location>
</feature>
<dbReference type="EMBL" id="CP069037">
    <property type="protein sequence ID" value="QRD03313.1"/>
    <property type="molecule type" value="Genomic_DNA"/>
</dbReference>
<keyword evidence="1" id="KW-0539">Nucleus</keyword>
<dbReference type="PROSITE" id="PS50048">
    <property type="entry name" value="ZN2_CY6_FUNGAL_2"/>
    <property type="match status" value="1"/>
</dbReference>
<reference evidence="5" key="1">
    <citation type="journal article" date="2021" name="BMC Genomics">
        <title>Chromosome-level genome assembly and manually-curated proteome of model necrotroph Parastagonospora nodorum Sn15 reveals a genome-wide trove of candidate effector homologs, and redundancy of virulence-related functions within an accessory chromosome.</title>
        <authorList>
            <person name="Bertazzoni S."/>
            <person name="Jones D.A.B."/>
            <person name="Phan H.T."/>
            <person name="Tan K.-C."/>
            <person name="Hane J.K."/>
        </authorList>
    </citation>
    <scope>NUCLEOTIDE SEQUENCE [LARGE SCALE GENOMIC DNA]</scope>
    <source>
        <strain evidence="5">SN15 / ATCC MYA-4574 / FGSC 10173)</strain>
    </source>
</reference>
<name>A0A7U2FDX3_PHANO</name>
<evidence type="ECO:0000256" key="1">
    <source>
        <dbReference type="ARBA" id="ARBA00023242"/>
    </source>
</evidence>
<dbReference type="InterPro" id="IPR052400">
    <property type="entry name" value="Zn2-C6_fungal_TF"/>
</dbReference>
<dbReference type="Pfam" id="PF00172">
    <property type="entry name" value="Zn_clus"/>
    <property type="match status" value="1"/>
</dbReference>
<keyword evidence="5" id="KW-1185">Reference proteome</keyword>
<organism evidence="4 5">
    <name type="scientific">Phaeosphaeria nodorum (strain SN15 / ATCC MYA-4574 / FGSC 10173)</name>
    <name type="common">Glume blotch fungus</name>
    <name type="synonym">Parastagonospora nodorum</name>
    <dbReference type="NCBI Taxonomy" id="321614"/>
    <lineage>
        <taxon>Eukaryota</taxon>
        <taxon>Fungi</taxon>
        <taxon>Dikarya</taxon>
        <taxon>Ascomycota</taxon>
        <taxon>Pezizomycotina</taxon>
        <taxon>Dothideomycetes</taxon>
        <taxon>Pleosporomycetidae</taxon>
        <taxon>Pleosporales</taxon>
        <taxon>Pleosporineae</taxon>
        <taxon>Phaeosphaeriaceae</taxon>
        <taxon>Parastagonospora</taxon>
    </lineage>
</organism>
<dbReference type="Gene3D" id="4.10.240.10">
    <property type="entry name" value="Zn(2)-C6 fungal-type DNA-binding domain"/>
    <property type="match status" value="1"/>
</dbReference>
<dbReference type="InterPro" id="IPR001138">
    <property type="entry name" value="Zn2Cys6_DnaBD"/>
</dbReference>
<dbReference type="GO" id="GO:0000981">
    <property type="term" value="F:DNA-binding transcription factor activity, RNA polymerase II-specific"/>
    <property type="evidence" value="ECO:0007669"/>
    <property type="project" value="InterPro"/>
</dbReference>
<protein>
    <recommendedName>
        <fullName evidence="3">Zn(2)-C6 fungal-type domain-containing protein</fullName>
    </recommendedName>
</protein>
<dbReference type="PANTHER" id="PTHR47657:SF7">
    <property type="entry name" value="STEROL REGULATORY ELEMENT-BINDING PROTEIN ECM22"/>
    <property type="match status" value="1"/>
</dbReference>
<dbReference type="VEuPathDB" id="FungiDB:JI435_100920"/>
<feature type="region of interest" description="Disordered" evidence="2">
    <location>
        <begin position="53"/>
        <end position="72"/>
    </location>
</feature>
<dbReference type="PROSITE" id="PS00463">
    <property type="entry name" value="ZN2_CY6_FUNGAL_1"/>
    <property type="match status" value="1"/>
</dbReference>
<dbReference type="Pfam" id="PF11951">
    <property type="entry name" value="Fungal_trans_2"/>
    <property type="match status" value="1"/>
</dbReference>
<evidence type="ECO:0000259" key="3">
    <source>
        <dbReference type="PROSITE" id="PS50048"/>
    </source>
</evidence>
<evidence type="ECO:0000313" key="5">
    <source>
        <dbReference type="Proteomes" id="UP000663193"/>
    </source>
</evidence>
<dbReference type="InterPro" id="IPR036864">
    <property type="entry name" value="Zn2-C6_fun-type_DNA-bd_sf"/>
</dbReference>
<dbReference type="CDD" id="cd00067">
    <property type="entry name" value="GAL4"/>
    <property type="match status" value="1"/>
</dbReference>
<gene>
    <name evidence="4" type="ORF">JI435_100920</name>
</gene>
<accession>A0A7U2FDX3</accession>
<dbReference type="AlphaFoldDB" id="A0A7U2FDX3"/>
<proteinExistence type="predicted"/>
<dbReference type="SMART" id="SM00066">
    <property type="entry name" value="GAL4"/>
    <property type="match status" value="1"/>
</dbReference>
<evidence type="ECO:0000256" key="2">
    <source>
        <dbReference type="SAM" id="MobiDB-lite"/>
    </source>
</evidence>
<dbReference type="PANTHER" id="PTHR47657">
    <property type="entry name" value="STEROL REGULATORY ELEMENT-BINDING PROTEIN ECM22"/>
    <property type="match status" value="1"/>
</dbReference>
<sequence length="486" mass="54213">MVRRSPGFISKKPHRKSRGGCLTCKRKKVKCDEAQPACGYCALRRLDCDYPTPYPSPPTSSPSTTHSSSPPTQEIDFNTNFQILRHFQPSIITASGPLSPLELSLLHHYQTTTWKTFVVRGNTNTHAIHHTLVPKMSIAHPHLLYAILSISASHLAALQPASHLTSTALLYRQKTYQTYVKELAAITPDSYEAIVTTAYFLLTLIPRPGPDTPDEECLEFMMTLLKLSEGLRILVTLRWSQGIEKLAVYPLICRELRSLPPAPVVVTEVQVRPGPVGSTPAHPNPAATYDEYVLPFAASVFLPPPLLGLLESIVKPADGVLDVDANTLIPVFHVLSPVFLSLYYYHLNPDFNVRIVVFTSFLMPDFLALVKAREPRALVLMAWFFVMSDMVPNGWWVGNKVGVVAQALSRTVRKVGSEKVIEALEGAERVIDVHQREGRERAAESVFDGWEGVNWDEGPRRAREWEEGLANLTKGFDLCNLDFEIP</sequence>
<evidence type="ECO:0000313" key="4">
    <source>
        <dbReference type="EMBL" id="QRD03313.1"/>
    </source>
</evidence>
<dbReference type="InterPro" id="IPR021858">
    <property type="entry name" value="Fun_TF"/>
</dbReference>
<dbReference type="Proteomes" id="UP000663193">
    <property type="component" value="Chromosome 15"/>
</dbReference>
<dbReference type="OrthoDB" id="3546279at2759"/>
<feature type="domain" description="Zn(2)-C6 fungal-type" evidence="3">
    <location>
        <begin position="20"/>
        <end position="50"/>
    </location>
</feature>
<dbReference type="GO" id="GO:0008270">
    <property type="term" value="F:zinc ion binding"/>
    <property type="evidence" value="ECO:0007669"/>
    <property type="project" value="InterPro"/>
</dbReference>
<dbReference type="SUPFAM" id="SSF57701">
    <property type="entry name" value="Zn2/Cys6 DNA-binding domain"/>
    <property type="match status" value="1"/>
</dbReference>